<evidence type="ECO:0000313" key="1">
    <source>
        <dbReference type="EMBL" id="KKM64517.1"/>
    </source>
</evidence>
<sequence>MAIRDEITTILRAELGEGYETTSYPALVTAYLRRELLPKLQAIRRRAINRTVLETARTRAEDALRNEADVVKQLEAASDAKAETDMGGL</sequence>
<dbReference type="EMBL" id="LAZR01010885">
    <property type="protein sequence ID" value="KKM64517.1"/>
    <property type="molecule type" value="Genomic_DNA"/>
</dbReference>
<protein>
    <submittedName>
        <fullName evidence="1">Uncharacterized protein</fullName>
    </submittedName>
</protein>
<gene>
    <name evidence="1" type="ORF">LCGC14_1500660</name>
</gene>
<proteinExistence type="predicted"/>
<name>A0A0F9M5M8_9ZZZZ</name>
<organism evidence="1">
    <name type="scientific">marine sediment metagenome</name>
    <dbReference type="NCBI Taxonomy" id="412755"/>
    <lineage>
        <taxon>unclassified sequences</taxon>
        <taxon>metagenomes</taxon>
        <taxon>ecological metagenomes</taxon>
    </lineage>
</organism>
<reference evidence="1" key="1">
    <citation type="journal article" date="2015" name="Nature">
        <title>Complex archaea that bridge the gap between prokaryotes and eukaryotes.</title>
        <authorList>
            <person name="Spang A."/>
            <person name="Saw J.H."/>
            <person name="Jorgensen S.L."/>
            <person name="Zaremba-Niedzwiedzka K."/>
            <person name="Martijn J."/>
            <person name="Lind A.E."/>
            <person name="van Eijk R."/>
            <person name="Schleper C."/>
            <person name="Guy L."/>
            <person name="Ettema T.J."/>
        </authorList>
    </citation>
    <scope>NUCLEOTIDE SEQUENCE</scope>
</reference>
<accession>A0A0F9M5M8</accession>
<comment type="caution">
    <text evidence="1">The sequence shown here is derived from an EMBL/GenBank/DDBJ whole genome shotgun (WGS) entry which is preliminary data.</text>
</comment>
<dbReference type="AlphaFoldDB" id="A0A0F9M5M8"/>